<evidence type="ECO:0000256" key="1">
    <source>
        <dbReference type="SAM" id="MobiDB-lite"/>
    </source>
</evidence>
<feature type="region of interest" description="Disordered" evidence="1">
    <location>
        <begin position="316"/>
        <end position="368"/>
    </location>
</feature>
<sequence>MADDSGGLSVPGTDNWSEWTFEQALKALTGEGADLHTPAKATFFNVNPSPGDKDEISYHAWGDYYYGVNVNHDAVTAWTQAVDTIDEMMPDVSRGKRGSMDHQTLVDLAGAISDFGGWAQAVAGGMNMWSQRLDSDDSSFRGKAAFLIYWRLKANGDGLTDTYEQVTTRHGQPMATVVMDAANELGTFNSTMSTAWSTVSADIRNWIQQALDDVYSTIWQHITSAGIVKGQPGYVLDEIALGGLNVDGAKQYIRDTMAKFPDGDLTSSATWSTLNGKVVDSVADKLKSMLDTPAQTAISSLAPKYVLATSSLIEITAPPAESPPQPDPSTDGPPDGSGDIPPPDGGGNLPPPDGGGGGDGGLDLPGGG</sequence>
<dbReference type="RefSeq" id="WP_378212975.1">
    <property type="nucleotide sequence ID" value="NZ_JBHLZP010000812.1"/>
</dbReference>
<feature type="compositionally biased region" description="Low complexity" evidence="1">
    <location>
        <begin position="328"/>
        <end position="339"/>
    </location>
</feature>
<evidence type="ECO:0000313" key="2">
    <source>
        <dbReference type="EMBL" id="MFB9839791.1"/>
    </source>
</evidence>
<feature type="non-terminal residue" evidence="2">
    <location>
        <position position="368"/>
    </location>
</feature>
<organism evidence="2 3">
    <name type="scientific">Actinoallomurus acaciae</name>
    <dbReference type="NCBI Taxonomy" id="502577"/>
    <lineage>
        <taxon>Bacteria</taxon>
        <taxon>Bacillati</taxon>
        <taxon>Actinomycetota</taxon>
        <taxon>Actinomycetes</taxon>
        <taxon>Streptosporangiales</taxon>
        <taxon>Thermomonosporaceae</taxon>
        <taxon>Actinoallomurus</taxon>
    </lineage>
</organism>
<accession>A0ABV5YZ76</accession>
<proteinExistence type="predicted"/>
<dbReference type="Proteomes" id="UP001589627">
    <property type="component" value="Unassembled WGS sequence"/>
</dbReference>
<comment type="caution">
    <text evidence="2">The sequence shown here is derived from an EMBL/GenBank/DDBJ whole genome shotgun (WGS) entry which is preliminary data.</text>
</comment>
<feature type="compositionally biased region" description="Gly residues" evidence="1">
    <location>
        <begin position="354"/>
        <end position="368"/>
    </location>
</feature>
<dbReference type="EMBL" id="JBHLZP010000812">
    <property type="protein sequence ID" value="MFB9839791.1"/>
    <property type="molecule type" value="Genomic_DNA"/>
</dbReference>
<keyword evidence="3" id="KW-1185">Reference proteome</keyword>
<evidence type="ECO:0000313" key="3">
    <source>
        <dbReference type="Proteomes" id="UP001589627"/>
    </source>
</evidence>
<gene>
    <name evidence="2" type="ORF">ACFFNX_47365</name>
</gene>
<reference evidence="2 3" key="1">
    <citation type="submission" date="2024-09" db="EMBL/GenBank/DDBJ databases">
        <authorList>
            <person name="Sun Q."/>
            <person name="Mori K."/>
        </authorList>
    </citation>
    <scope>NUCLEOTIDE SEQUENCE [LARGE SCALE GENOMIC DNA]</scope>
    <source>
        <strain evidence="2 3">TBRC 0563</strain>
    </source>
</reference>
<feature type="compositionally biased region" description="Pro residues" evidence="1">
    <location>
        <begin position="340"/>
        <end position="353"/>
    </location>
</feature>
<name>A0ABV5YZ76_9ACTN</name>
<protein>
    <submittedName>
        <fullName evidence="2">Uncharacterized protein</fullName>
    </submittedName>
</protein>